<comment type="caution">
    <text evidence="1">The sequence shown here is derived from an EMBL/GenBank/DDBJ whole genome shotgun (WGS) entry which is preliminary data.</text>
</comment>
<evidence type="ECO:0000313" key="1">
    <source>
        <dbReference type="EMBL" id="GAA0643747.1"/>
    </source>
</evidence>
<dbReference type="InterPro" id="IPR023159">
    <property type="entry name" value="SO1590-like_sf"/>
</dbReference>
<dbReference type="RefSeq" id="WP_343999740.1">
    <property type="nucleotide sequence ID" value="NZ_BAAAGU010000018.1"/>
</dbReference>
<dbReference type="Pfam" id="PF11528">
    <property type="entry name" value="DUF3224"/>
    <property type="match status" value="1"/>
</dbReference>
<keyword evidence="2" id="KW-1185">Reference proteome</keyword>
<organism evidence="1 2">
    <name type="scientific">Streptomyces thermocarboxydovorans</name>
    <dbReference type="NCBI Taxonomy" id="59298"/>
    <lineage>
        <taxon>Bacteria</taxon>
        <taxon>Bacillati</taxon>
        <taxon>Actinomycetota</taxon>
        <taxon>Actinomycetes</taxon>
        <taxon>Kitasatosporales</taxon>
        <taxon>Streptomycetaceae</taxon>
        <taxon>Streptomyces</taxon>
    </lineage>
</organism>
<dbReference type="SUPFAM" id="SSF159238">
    <property type="entry name" value="SO1590-like"/>
    <property type="match status" value="1"/>
</dbReference>
<dbReference type="InterPro" id="IPR021607">
    <property type="entry name" value="DUF3224"/>
</dbReference>
<name>A0ABN1HF81_9ACTN</name>
<accession>A0ABN1HF81</accession>
<gene>
    <name evidence="1" type="ORF">GCM10009535_21370</name>
</gene>
<proteinExistence type="predicted"/>
<reference evidence="1 2" key="1">
    <citation type="journal article" date="2019" name="Int. J. Syst. Evol. Microbiol.">
        <title>The Global Catalogue of Microorganisms (GCM) 10K type strain sequencing project: providing services to taxonomists for standard genome sequencing and annotation.</title>
        <authorList>
            <consortium name="The Broad Institute Genomics Platform"/>
            <consortium name="The Broad Institute Genome Sequencing Center for Infectious Disease"/>
            <person name="Wu L."/>
            <person name="Ma J."/>
        </authorList>
    </citation>
    <scope>NUCLEOTIDE SEQUENCE [LARGE SCALE GENOMIC DNA]</scope>
    <source>
        <strain evidence="1 2">JCM 10367</strain>
    </source>
</reference>
<evidence type="ECO:0000313" key="2">
    <source>
        <dbReference type="Proteomes" id="UP001500724"/>
    </source>
</evidence>
<dbReference type="Proteomes" id="UP001500724">
    <property type="component" value="Unassembled WGS sequence"/>
</dbReference>
<protein>
    <recommendedName>
        <fullName evidence="3">DUF3224 domain-containing protein</fullName>
    </recommendedName>
</protein>
<sequence length="135" mass="13921">MRASGTFTVQSFVPADVKADPAVTTALPVTVATMEKRFEGEIAGRAATVFTSAYDQEAGVGTYVAMESFEGSVGGRSGAFNFVHSASTSGSDRSAEFLRIVPASGTGELAGITGTGGIAVDADGTHRIWFDYELA</sequence>
<evidence type="ECO:0008006" key="3">
    <source>
        <dbReference type="Google" id="ProtNLM"/>
    </source>
</evidence>
<dbReference type="Gene3D" id="2.40.350.10">
    <property type="entry name" value="SO1590-like"/>
    <property type="match status" value="1"/>
</dbReference>
<dbReference type="EMBL" id="BAAAGU010000018">
    <property type="protein sequence ID" value="GAA0643747.1"/>
    <property type="molecule type" value="Genomic_DNA"/>
</dbReference>